<protein>
    <submittedName>
        <fullName evidence="10">Efflux transporter, RND family, MFP subunit</fullName>
    </submittedName>
</protein>
<evidence type="ECO:0000256" key="4">
    <source>
        <dbReference type="SAM" id="Coils"/>
    </source>
</evidence>
<dbReference type="Gene3D" id="2.40.30.170">
    <property type="match status" value="1"/>
</dbReference>
<evidence type="ECO:0000259" key="9">
    <source>
        <dbReference type="Pfam" id="PF25990"/>
    </source>
</evidence>
<dbReference type="Gene3D" id="2.40.420.20">
    <property type="match status" value="1"/>
</dbReference>
<dbReference type="Pfam" id="PF25973">
    <property type="entry name" value="BSH_CzcB"/>
    <property type="match status" value="1"/>
</dbReference>
<evidence type="ECO:0000256" key="2">
    <source>
        <dbReference type="ARBA" id="ARBA00009477"/>
    </source>
</evidence>
<evidence type="ECO:0000313" key="10">
    <source>
        <dbReference type="EMBL" id="SBW09945.1"/>
    </source>
</evidence>
<evidence type="ECO:0000256" key="3">
    <source>
        <dbReference type="ARBA" id="ARBA00023054"/>
    </source>
</evidence>
<comment type="similarity">
    <text evidence="2">Belongs to the membrane fusion protein (MFP) (TC 8.A.1) family.</text>
</comment>
<dbReference type="Pfam" id="PF25990">
    <property type="entry name" value="Beta-barrel_YknX"/>
    <property type="match status" value="1"/>
</dbReference>
<keyword evidence="6" id="KW-0472">Membrane</keyword>
<feature type="compositionally biased region" description="Basic residues" evidence="5">
    <location>
        <begin position="20"/>
        <end position="30"/>
    </location>
</feature>
<organism evidence="10">
    <name type="scientific">uncultured Eubacteriales bacterium</name>
    <dbReference type="NCBI Taxonomy" id="172733"/>
    <lineage>
        <taxon>Bacteria</taxon>
        <taxon>Bacillati</taxon>
        <taxon>Bacillota</taxon>
        <taxon>Clostridia</taxon>
        <taxon>Eubacteriales</taxon>
        <taxon>environmental samples</taxon>
    </lineage>
</organism>
<sequence length="552" mass="57999">MEQTDVKQEQTVSPAQPAQKKPKAIMPKKKRKWPKRVISLAVVAGLVVAFVLWRGSSPSQAVNLGYIPVTAAMGDLTVAVTGTGTVQPIDSYKVTALVKGEVLEAPFEEGDTVEKDDLLFRIDAKDVETSIQQSQLSVEQAQLSYNETVKSKSDTLKNVDIKANATGVVQEVYYKVGDMISAGSPIADILDRDNLILTVPFHAADAAGFYAGQTAQVFVDGTYETLSGTVDSVAVSDQTGAGGTLVREVKIKVVNPGALGSTSTGTASIGTADCAGGGAFAYAAQKTITATAGGELASLSIKEGDRVTDRQVVGAFKATDMDAQIENSRIGLQNAQLALQSAQNQLENYTITSPISGTVIEKNYKAGDNIDATSSTAGYMAIIYDMSTLTFEMNIDELDVGKVKVGQEVEITAAALEGQSFTGRVDKVSVNGTTAGGATSYPVTVVIDDPQNLLPGMNVSAKIVVERAKNVLIVPVEAVTRGADGGEVTVALSGALSEDGTLVVDPTRLETRAVKLGRGNSDYIEITEGLELGEKVVYQNQVSSFMDQMMGG</sequence>
<evidence type="ECO:0000256" key="6">
    <source>
        <dbReference type="SAM" id="Phobius"/>
    </source>
</evidence>
<evidence type="ECO:0000256" key="5">
    <source>
        <dbReference type="SAM" id="MobiDB-lite"/>
    </source>
</evidence>
<dbReference type="InterPro" id="IPR058636">
    <property type="entry name" value="Beta-barrel_YknX"/>
</dbReference>
<dbReference type="PANTHER" id="PTHR32347:SF14">
    <property type="entry name" value="EFFLUX SYSTEM COMPONENT YKNX-RELATED"/>
    <property type="match status" value="1"/>
</dbReference>
<dbReference type="GO" id="GO:0030313">
    <property type="term" value="C:cell envelope"/>
    <property type="evidence" value="ECO:0007669"/>
    <property type="project" value="UniProtKB-SubCell"/>
</dbReference>
<dbReference type="AlphaFoldDB" id="A0A212KEJ1"/>
<dbReference type="EMBL" id="FLUN01000001">
    <property type="protein sequence ID" value="SBW09945.1"/>
    <property type="molecule type" value="Genomic_DNA"/>
</dbReference>
<feature type="coiled-coil region" evidence="4">
    <location>
        <begin position="325"/>
        <end position="352"/>
    </location>
</feature>
<evidence type="ECO:0000259" key="8">
    <source>
        <dbReference type="Pfam" id="PF25973"/>
    </source>
</evidence>
<proteinExistence type="inferred from homology"/>
<evidence type="ECO:0000256" key="1">
    <source>
        <dbReference type="ARBA" id="ARBA00004196"/>
    </source>
</evidence>
<dbReference type="GO" id="GO:0016020">
    <property type="term" value="C:membrane"/>
    <property type="evidence" value="ECO:0007669"/>
    <property type="project" value="InterPro"/>
</dbReference>
<feature type="domain" description="CzcB-like barrel-sandwich hybrid" evidence="8">
    <location>
        <begin position="287"/>
        <end position="374"/>
    </location>
</feature>
<accession>A0A212KEJ1</accession>
<dbReference type="PANTHER" id="PTHR32347">
    <property type="entry name" value="EFFLUX SYSTEM COMPONENT YKNX-RELATED"/>
    <property type="match status" value="1"/>
</dbReference>
<dbReference type="NCBIfam" id="TIGR01730">
    <property type="entry name" value="RND_mfp"/>
    <property type="match status" value="1"/>
</dbReference>
<keyword evidence="3 4" id="KW-0175">Coiled coil</keyword>
<dbReference type="SUPFAM" id="SSF111369">
    <property type="entry name" value="HlyD-like secretion proteins"/>
    <property type="match status" value="2"/>
</dbReference>
<dbReference type="InterPro" id="IPR050465">
    <property type="entry name" value="UPF0194_transport"/>
</dbReference>
<reference evidence="10" key="1">
    <citation type="submission" date="2016-04" db="EMBL/GenBank/DDBJ databases">
        <authorList>
            <person name="Evans L.H."/>
            <person name="Alamgir A."/>
            <person name="Owens N."/>
            <person name="Weber N.D."/>
            <person name="Virtaneva K."/>
            <person name="Barbian K."/>
            <person name="Babar A."/>
            <person name="Rosenke K."/>
        </authorList>
    </citation>
    <scope>NUCLEOTIDE SEQUENCE</scope>
    <source>
        <strain evidence="10">86</strain>
    </source>
</reference>
<name>A0A212KEJ1_9FIRM</name>
<dbReference type="Pfam" id="PF25917">
    <property type="entry name" value="BSH_RND"/>
    <property type="match status" value="1"/>
</dbReference>
<dbReference type="Gene3D" id="2.40.50.100">
    <property type="match status" value="2"/>
</dbReference>
<dbReference type="InterPro" id="IPR058625">
    <property type="entry name" value="MdtA-like_BSH"/>
</dbReference>
<keyword evidence="6" id="KW-0812">Transmembrane</keyword>
<dbReference type="GO" id="GO:0022857">
    <property type="term" value="F:transmembrane transporter activity"/>
    <property type="evidence" value="ECO:0007669"/>
    <property type="project" value="InterPro"/>
</dbReference>
<feature type="domain" description="Multidrug resistance protein MdtA-like barrel-sandwich hybrid" evidence="7">
    <location>
        <begin position="93"/>
        <end position="188"/>
    </location>
</feature>
<dbReference type="InterPro" id="IPR006143">
    <property type="entry name" value="RND_pump_MFP"/>
</dbReference>
<comment type="subcellular location">
    <subcellularLocation>
        <location evidence="1">Cell envelope</location>
    </subcellularLocation>
</comment>
<feature type="transmembrane region" description="Helical" evidence="6">
    <location>
        <begin position="37"/>
        <end position="53"/>
    </location>
</feature>
<feature type="domain" description="YknX-like beta-barrel" evidence="9">
    <location>
        <begin position="392"/>
        <end position="463"/>
    </location>
</feature>
<dbReference type="InterPro" id="IPR058647">
    <property type="entry name" value="BSH_CzcB-like"/>
</dbReference>
<feature type="region of interest" description="Disordered" evidence="5">
    <location>
        <begin position="1"/>
        <end position="30"/>
    </location>
</feature>
<keyword evidence="6" id="KW-1133">Transmembrane helix</keyword>
<gene>
    <name evidence="10" type="ORF">KL86CLO1_12777</name>
</gene>
<evidence type="ECO:0000259" key="7">
    <source>
        <dbReference type="Pfam" id="PF25917"/>
    </source>
</evidence>